<accession>A0A5C3LHY8</accession>
<evidence type="ECO:0000256" key="1">
    <source>
        <dbReference type="SAM" id="MobiDB-lite"/>
    </source>
</evidence>
<dbReference type="OrthoDB" id="3269842at2759"/>
<feature type="compositionally biased region" description="Acidic residues" evidence="1">
    <location>
        <begin position="1"/>
        <end position="10"/>
    </location>
</feature>
<feature type="region of interest" description="Disordered" evidence="1">
    <location>
        <begin position="1"/>
        <end position="176"/>
    </location>
</feature>
<evidence type="ECO:0000313" key="2">
    <source>
        <dbReference type="EMBL" id="TFK32400.1"/>
    </source>
</evidence>
<feature type="compositionally biased region" description="Basic and acidic residues" evidence="1">
    <location>
        <begin position="61"/>
        <end position="74"/>
    </location>
</feature>
<protein>
    <submittedName>
        <fullName evidence="2">Uncharacterized protein</fullName>
    </submittedName>
</protein>
<proteinExistence type="predicted"/>
<gene>
    <name evidence="2" type="ORF">BDQ12DRAFT_587499</name>
</gene>
<dbReference type="Proteomes" id="UP000308652">
    <property type="component" value="Unassembled WGS sequence"/>
</dbReference>
<dbReference type="EMBL" id="ML213676">
    <property type="protein sequence ID" value="TFK32400.1"/>
    <property type="molecule type" value="Genomic_DNA"/>
</dbReference>
<feature type="compositionally biased region" description="Basic and acidic residues" evidence="1">
    <location>
        <begin position="81"/>
        <end position="91"/>
    </location>
</feature>
<reference evidence="2 3" key="1">
    <citation type="journal article" date="2019" name="Nat. Ecol. Evol.">
        <title>Megaphylogeny resolves global patterns of mushroom evolution.</title>
        <authorList>
            <person name="Varga T."/>
            <person name="Krizsan K."/>
            <person name="Foldi C."/>
            <person name="Dima B."/>
            <person name="Sanchez-Garcia M."/>
            <person name="Sanchez-Ramirez S."/>
            <person name="Szollosi G.J."/>
            <person name="Szarkandi J.G."/>
            <person name="Papp V."/>
            <person name="Albert L."/>
            <person name="Andreopoulos W."/>
            <person name="Angelini C."/>
            <person name="Antonin V."/>
            <person name="Barry K.W."/>
            <person name="Bougher N.L."/>
            <person name="Buchanan P."/>
            <person name="Buyck B."/>
            <person name="Bense V."/>
            <person name="Catcheside P."/>
            <person name="Chovatia M."/>
            <person name="Cooper J."/>
            <person name="Damon W."/>
            <person name="Desjardin D."/>
            <person name="Finy P."/>
            <person name="Geml J."/>
            <person name="Haridas S."/>
            <person name="Hughes K."/>
            <person name="Justo A."/>
            <person name="Karasinski D."/>
            <person name="Kautmanova I."/>
            <person name="Kiss B."/>
            <person name="Kocsube S."/>
            <person name="Kotiranta H."/>
            <person name="LaButti K.M."/>
            <person name="Lechner B.E."/>
            <person name="Liimatainen K."/>
            <person name="Lipzen A."/>
            <person name="Lukacs Z."/>
            <person name="Mihaltcheva S."/>
            <person name="Morgado L.N."/>
            <person name="Niskanen T."/>
            <person name="Noordeloos M.E."/>
            <person name="Ohm R.A."/>
            <person name="Ortiz-Santana B."/>
            <person name="Ovrebo C."/>
            <person name="Racz N."/>
            <person name="Riley R."/>
            <person name="Savchenko A."/>
            <person name="Shiryaev A."/>
            <person name="Soop K."/>
            <person name="Spirin V."/>
            <person name="Szebenyi C."/>
            <person name="Tomsovsky M."/>
            <person name="Tulloss R.E."/>
            <person name="Uehling J."/>
            <person name="Grigoriev I.V."/>
            <person name="Vagvolgyi C."/>
            <person name="Papp T."/>
            <person name="Martin F.M."/>
            <person name="Miettinen O."/>
            <person name="Hibbett D.S."/>
            <person name="Nagy L.G."/>
        </authorList>
    </citation>
    <scope>NUCLEOTIDE SEQUENCE [LARGE SCALE GENOMIC DNA]</scope>
    <source>
        <strain evidence="2 3">CBS 166.37</strain>
    </source>
</reference>
<dbReference type="AlphaFoldDB" id="A0A5C3LHY8"/>
<organism evidence="2 3">
    <name type="scientific">Crucibulum laeve</name>
    <dbReference type="NCBI Taxonomy" id="68775"/>
    <lineage>
        <taxon>Eukaryota</taxon>
        <taxon>Fungi</taxon>
        <taxon>Dikarya</taxon>
        <taxon>Basidiomycota</taxon>
        <taxon>Agaricomycotina</taxon>
        <taxon>Agaricomycetes</taxon>
        <taxon>Agaricomycetidae</taxon>
        <taxon>Agaricales</taxon>
        <taxon>Agaricineae</taxon>
        <taxon>Nidulariaceae</taxon>
        <taxon>Crucibulum</taxon>
    </lineage>
</organism>
<feature type="non-terminal residue" evidence="2">
    <location>
        <position position="1"/>
    </location>
</feature>
<feature type="compositionally biased region" description="Pro residues" evidence="1">
    <location>
        <begin position="101"/>
        <end position="117"/>
    </location>
</feature>
<feature type="compositionally biased region" description="Basic and acidic residues" evidence="1">
    <location>
        <begin position="154"/>
        <end position="176"/>
    </location>
</feature>
<name>A0A5C3LHY8_9AGAR</name>
<keyword evidence="3" id="KW-1185">Reference proteome</keyword>
<feature type="non-terminal residue" evidence="2">
    <location>
        <position position="176"/>
    </location>
</feature>
<evidence type="ECO:0000313" key="3">
    <source>
        <dbReference type="Proteomes" id="UP000308652"/>
    </source>
</evidence>
<sequence>FSEDGSDDEDDRGHWQERSPSPSSSVSQLAASFAQRVGTFVGNITPRSPGGMPTDAELEAEAERERDRSRREAEAILTREAQQRRLVEERVLAMMESTKSLPPPPSRSQSSPNPPSPSGSQKDGTSWWTAAKSKLTPTKDKEPLTPAQQVIMDAKAREKKTGKVKEKEKERDSQWP</sequence>